<dbReference type="InterPro" id="IPR036249">
    <property type="entry name" value="Thioredoxin-like_sf"/>
</dbReference>
<comment type="catalytic activity">
    <reaction evidence="6">
        <text>RX + glutathione = an S-substituted glutathione + a halide anion + H(+)</text>
        <dbReference type="Rhea" id="RHEA:16437"/>
        <dbReference type="ChEBI" id="CHEBI:15378"/>
        <dbReference type="ChEBI" id="CHEBI:16042"/>
        <dbReference type="ChEBI" id="CHEBI:17792"/>
        <dbReference type="ChEBI" id="CHEBI:57925"/>
        <dbReference type="ChEBI" id="CHEBI:90779"/>
        <dbReference type="EC" id="2.5.1.18"/>
    </reaction>
</comment>
<dbReference type="Pfam" id="PF02798">
    <property type="entry name" value="GST_N"/>
    <property type="match status" value="1"/>
</dbReference>
<dbReference type="PANTHER" id="PTHR11260:SF729">
    <property type="entry name" value="GLUTATHIONE TRANSFERASE"/>
    <property type="match status" value="1"/>
</dbReference>
<proteinExistence type="inferred from homology"/>
<dbReference type="InterPro" id="IPR045073">
    <property type="entry name" value="Omega/Tau-like"/>
</dbReference>
<feature type="domain" description="GST C-terminal" evidence="8">
    <location>
        <begin position="87"/>
        <end position="230"/>
    </location>
</feature>
<evidence type="ECO:0000313" key="9">
    <source>
        <dbReference type="EMBL" id="KAK8546499.1"/>
    </source>
</evidence>
<keyword evidence="4" id="KW-0808">Transferase</keyword>
<gene>
    <name evidence="9" type="ORF">V6N12_027279</name>
</gene>
<comment type="similarity">
    <text evidence="5">Belongs to the GST superfamily. Tau family.</text>
</comment>
<accession>A0ABR2DUN2</accession>
<dbReference type="SFLD" id="SFLDG00358">
    <property type="entry name" value="Main_(cytGST)"/>
    <property type="match status" value="1"/>
</dbReference>
<comment type="subcellular location">
    <subcellularLocation>
        <location evidence="1">Cytoplasm</location>
        <location evidence="1">Cytosol</location>
    </subcellularLocation>
</comment>
<dbReference type="PROSITE" id="PS50405">
    <property type="entry name" value="GST_CTER"/>
    <property type="match status" value="1"/>
</dbReference>
<comment type="caution">
    <text evidence="9">The sequence shown here is derived from an EMBL/GenBank/DDBJ whole genome shotgun (WGS) entry which is preliminary data.</text>
</comment>
<protein>
    <recommendedName>
        <fullName evidence="2">glutathione transferase</fullName>
        <ecNumber evidence="2">2.5.1.18</ecNumber>
    </recommendedName>
</protein>
<dbReference type="InterPro" id="IPR036282">
    <property type="entry name" value="Glutathione-S-Trfase_C_sf"/>
</dbReference>
<dbReference type="SFLD" id="SFLDS00019">
    <property type="entry name" value="Glutathione_Transferase_(cytos"/>
    <property type="match status" value="1"/>
</dbReference>
<evidence type="ECO:0000259" key="8">
    <source>
        <dbReference type="PROSITE" id="PS50405"/>
    </source>
</evidence>
<evidence type="ECO:0000256" key="6">
    <source>
        <dbReference type="ARBA" id="ARBA00047960"/>
    </source>
</evidence>
<dbReference type="Gene3D" id="3.40.30.10">
    <property type="entry name" value="Glutaredoxin"/>
    <property type="match status" value="1"/>
</dbReference>
<evidence type="ECO:0000259" key="7">
    <source>
        <dbReference type="PROSITE" id="PS50404"/>
    </source>
</evidence>
<dbReference type="EC" id="2.5.1.18" evidence="2"/>
<evidence type="ECO:0000256" key="2">
    <source>
        <dbReference type="ARBA" id="ARBA00012452"/>
    </source>
</evidence>
<dbReference type="SUPFAM" id="SSF52833">
    <property type="entry name" value="Thioredoxin-like"/>
    <property type="match status" value="1"/>
</dbReference>
<evidence type="ECO:0000313" key="10">
    <source>
        <dbReference type="Proteomes" id="UP001472677"/>
    </source>
</evidence>
<organism evidence="9 10">
    <name type="scientific">Hibiscus sabdariffa</name>
    <name type="common">roselle</name>
    <dbReference type="NCBI Taxonomy" id="183260"/>
    <lineage>
        <taxon>Eukaryota</taxon>
        <taxon>Viridiplantae</taxon>
        <taxon>Streptophyta</taxon>
        <taxon>Embryophyta</taxon>
        <taxon>Tracheophyta</taxon>
        <taxon>Spermatophyta</taxon>
        <taxon>Magnoliopsida</taxon>
        <taxon>eudicotyledons</taxon>
        <taxon>Gunneridae</taxon>
        <taxon>Pentapetalae</taxon>
        <taxon>rosids</taxon>
        <taxon>malvids</taxon>
        <taxon>Malvales</taxon>
        <taxon>Malvaceae</taxon>
        <taxon>Malvoideae</taxon>
        <taxon>Hibiscus</taxon>
    </lineage>
</organism>
<keyword evidence="10" id="KW-1185">Reference proteome</keyword>
<keyword evidence="3" id="KW-0216">Detoxification</keyword>
<dbReference type="InterPro" id="IPR045074">
    <property type="entry name" value="GST_C_Tau"/>
</dbReference>
<evidence type="ECO:0000256" key="1">
    <source>
        <dbReference type="ARBA" id="ARBA00004514"/>
    </source>
</evidence>
<dbReference type="SUPFAM" id="SSF47616">
    <property type="entry name" value="GST C-terminal domain-like"/>
    <property type="match status" value="1"/>
</dbReference>
<dbReference type="EMBL" id="JBBPBM010000023">
    <property type="protein sequence ID" value="KAK8546499.1"/>
    <property type="molecule type" value="Genomic_DNA"/>
</dbReference>
<dbReference type="CDD" id="cd03058">
    <property type="entry name" value="GST_N_Tau"/>
    <property type="match status" value="1"/>
</dbReference>
<dbReference type="CDD" id="cd03185">
    <property type="entry name" value="GST_C_Tau"/>
    <property type="match status" value="1"/>
</dbReference>
<dbReference type="InterPro" id="IPR004045">
    <property type="entry name" value="Glutathione_S-Trfase_N"/>
</dbReference>
<dbReference type="PROSITE" id="PS50404">
    <property type="entry name" value="GST_NTER"/>
    <property type="match status" value="1"/>
</dbReference>
<dbReference type="InterPro" id="IPR010987">
    <property type="entry name" value="Glutathione-S-Trfase_C-like"/>
</dbReference>
<name>A0ABR2DUN2_9ROSI</name>
<evidence type="ECO:0000256" key="3">
    <source>
        <dbReference type="ARBA" id="ARBA00022575"/>
    </source>
</evidence>
<dbReference type="Pfam" id="PF00043">
    <property type="entry name" value="GST_C"/>
    <property type="match status" value="1"/>
</dbReference>
<feature type="domain" description="GST N-terminal" evidence="7">
    <location>
        <begin position="3"/>
        <end position="82"/>
    </location>
</feature>
<dbReference type="Gene3D" id="1.20.1050.10">
    <property type="match status" value="1"/>
</dbReference>
<evidence type="ECO:0000256" key="4">
    <source>
        <dbReference type="ARBA" id="ARBA00022679"/>
    </source>
</evidence>
<dbReference type="Proteomes" id="UP001472677">
    <property type="component" value="Unassembled WGS sequence"/>
</dbReference>
<dbReference type="InterPro" id="IPR040079">
    <property type="entry name" value="Glutathione_S-Trfase"/>
</dbReference>
<evidence type="ECO:0000256" key="5">
    <source>
        <dbReference type="ARBA" id="ARBA00025743"/>
    </source>
</evidence>
<sequence length="239" mass="27580">MAEEVKLLKTWSSPFGLRIVWALKLKGLEYETMDEDLSNKSALLLHSNPVYKRIPVLIHNGNPISESLVILEYIDQAWTQNPILPQHPLEKARQRFWAKFNDDMVRLFLLLYNILYTLQFNKSIFCSQLIPSMWSVFSGEGKGGEEALLENLRLVEEELKGKRFFGGDKIGLADLAFGWLANLMGVFEEVTGLKIMERFPLLSSWIQEFSDIPIIKDNCPSHDKLVVKYQALYDKFHAK</sequence>
<dbReference type="InterPro" id="IPR004046">
    <property type="entry name" value="GST_C"/>
</dbReference>
<dbReference type="PANTHER" id="PTHR11260">
    <property type="entry name" value="GLUTATHIONE S-TRANSFERASE, GST, SUPERFAMILY, GST DOMAIN CONTAINING"/>
    <property type="match status" value="1"/>
</dbReference>
<reference evidence="9 10" key="1">
    <citation type="journal article" date="2024" name="G3 (Bethesda)">
        <title>Genome assembly of Hibiscus sabdariffa L. provides insights into metabolisms of medicinal natural products.</title>
        <authorList>
            <person name="Kim T."/>
        </authorList>
    </citation>
    <scope>NUCLEOTIDE SEQUENCE [LARGE SCALE GENOMIC DNA]</scope>
    <source>
        <strain evidence="9">TK-2024</strain>
        <tissue evidence="9">Old leaves</tissue>
    </source>
</reference>